<name>A0ABT7F2W4_9RHOB</name>
<protein>
    <submittedName>
        <fullName evidence="1">DUF1127 domain-containing protein</fullName>
    </submittedName>
</protein>
<dbReference type="Proteomes" id="UP001243757">
    <property type="component" value="Unassembled WGS sequence"/>
</dbReference>
<accession>A0ABT7F2W4</accession>
<dbReference type="RefSeq" id="WP_284481769.1">
    <property type="nucleotide sequence ID" value="NZ_JASNJD010000011.1"/>
</dbReference>
<gene>
    <name evidence="1" type="ORF">QO033_14865</name>
</gene>
<proteinExistence type="predicted"/>
<evidence type="ECO:0000313" key="2">
    <source>
        <dbReference type="Proteomes" id="UP001243757"/>
    </source>
</evidence>
<reference evidence="1 2" key="1">
    <citation type="submission" date="2023-05" db="EMBL/GenBank/DDBJ databases">
        <title>Pseudodonghicola sp. nov.</title>
        <authorList>
            <person name="Huang J."/>
        </authorList>
    </citation>
    <scope>NUCLEOTIDE SEQUENCE [LARGE SCALE GENOMIC DNA]</scope>
    <source>
        <strain evidence="1 2">IC7</strain>
    </source>
</reference>
<dbReference type="EMBL" id="JASNJD010000011">
    <property type="protein sequence ID" value="MDK3018964.1"/>
    <property type="molecule type" value="Genomic_DNA"/>
</dbReference>
<sequence>MAHSTAPAALPAPMPTVFSFLSALFGSESDILSPSRQAAEIADLSDAELADRGLRRGDIGRFVMHDSFWR</sequence>
<organism evidence="1 2">
    <name type="scientific">Pseudodonghicola flavimaris</name>
    <dbReference type="NCBI Taxonomy" id="3050036"/>
    <lineage>
        <taxon>Bacteria</taxon>
        <taxon>Pseudomonadati</taxon>
        <taxon>Pseudomonadota</taxon>
        <taxon>Alphaproteobacteria</taxon>
        <taxon>Rhodobacterales</taxon>
        <taxon>Paracoccaceae</taxon>
        <taxon>Pseudodonghicola</taxon>
    </lineage>
</organism>
<comment type="caution">
    <text evidence="1">The sequence shown here is derived from an EMBL/GenBank/DDBJ whole genome shotgun (WGS) entry which is preliminary data.</text>
</comment>
<keyword evidence="2" id="KW-1185">Reference proteome</keyword>
<evidence type="ECO:0000313" key="1">
    <source>
        <dbReference type="EMBL" id="MDK3018964.1"/>
    </source>
</evidence>